<gene>
    <name evidence="2" type="ordered locus">Mmwyl1_0836</name>
</gene>
<name>A6VTI9_MARMS</name>
<dbReference type="Gene3D" id="3.40.50.2000">
    <property type="entry name" value="Glycogen Phosphorylase B"/>
    <property type="match status" value="1"/>
</dbReference>
<dbReference type="OrthoDB" id="9815351at2"/>
<protein>
    <recommendedName>
        <fullName evidence="1">Glycosyltransferase subfamily 4-like N-terminal domain-containing protein</fullName>
    </recommendedName>
</protein>
<accession>A6VTI9</accession>
<proteinExistence type="predicted"/>
<dbReference type="HOGENOM" id="CLU_032377_1_0_6"/>
<dbReference type="EMBL" id="CP000749">
    <property type="protein sequence ID" value="ABR69768.1"/>
    <property type="molecule type" value="Genomic_DNA"/>
</dbReference>
<dbReference type="KEGG" id="mmw:Mmwyl1_0836"/>
<feature type="domain" description="Glycosyltransferase subfamily 4-like N-terminal" evidence="1">
    <location>
        <begin position="23"/>
        <end position="223"/>
    </location>
</feature>
<dbReference type="eggNOG" id="COG0438">
    <property type="taxonomic scope" value="Bacteria"/>
</dbReference>
<sequence length="423" mass="47826">MKILIVSHYFPPHNSIASLRPYSWAKYWSELGHDVTVLTTRKGEEISDDGKFKVVYVSSLYSRLFKKISSVKVAENKSRKSIFRSFFKGLHGRLQSMGAFTWDSRMPNIVSTFHRTGYEKVKDESWDLVISTFAPYSSHIIGYKLKKSGSAKKWIADYRDLWCDNHMYSGVPIIRIYENWLEKNILKEADCITTVSKPLADTLKDKVDDINKVKVIPNGYDFDDEVVSTQPCKKQENSKIEILYTGSIYSGFRDPSLLFSGISELKKQSVNVSDLLKITFAGSAKGDLDLLINKFDVADVVEHIGMVPRNEVLGMQRNVDYLLLLESGDPKAAGVITGKVFEYIASETPMIIIGPTKRSELGMLANQYSSAIFLESVSESVIFLKTILSGDSINFGSENKGNVDFKMQYSRKVLAEKVLRFIE</sequence>
<organism evidence="2">
    <name type="scientific">Marinomonas sp. (strain MWYL1)</name>
    <dbReference type="NCBI Taxonomy" id="400668"/>
    <lineage>
        <taxon>Bacteria</taxon>
        <taxon>Pseudomonadati</taxon>
        <taxon>Pseudomonadota</taxon>
        <taxon>Gammaproteobacteria</taxon>
        <taxon>Oceanospirillales</taxon>
        <taxon>Oceanospirillaceae</taxon>
        <taxon>Marinomonas</taxon>
    </lineage>
</organism>
<dbReference type="SUPFAM" id="SSF53756">
    <property type="entry name" value="UDP-Glycosyltransferase/glycogen phosphorylase"/>
    <property type="match status" value="1"/>
</dbReference>
<dbReference type="STRING" id="400668.Mmwyl1_0836"/>
<evidence type="ECO:0000259" key="1">
    <source>
        <dbReference type="Pfam" id="PF13439"/>
    </source>
</evidence>
<dbReference type="GO" id="GO:0016757">
    <property type="term" value="F:glycosyltransferase activity"/>
    <property type="evidence" value="ECO:0007669"/>
    <property type="project" value="UniProtKB-ARBA"/>
</dbReference>
<dbReference type="CAZy" id="GT4">
    <property type="family name" value="Glycosyltransferase Family 4"/>
</dbReference>
<dbReference type="InterPro" id="IPR028098">
    <property type="entry name" value="Glyco_trans_4-like_N"/>
</dbReference>
<evidence type="ECO:0000313" key="2">
    <source>
        <dbReference type="EMBL" id="ABR69768.1"/>
    </source>
</evidence>
<reference evidence="2" key="1">
    <citation type="submission" date="2007-06" db="EMBL/GenBank/DDBJ databases">
        <title>Complete sequence of Marinomonas sp. MWYL1.</title>
        <authorList>
            <consortium name="US DOE Joint Genome Institute"/>
            <person name="Copeland A."/>
            <person name="Lucas S."/>
            <person name="Lapidus A."/>
            <person name="Barry K."/>
            <person name="Glavina del Rio T."/>
            <person name="Dalin E."/>
            <person name="Tice H."/>
            <person name="Pitluck S."/>
            <person name="Kiss H."/>
            <person name="Brettin T."/>
            <person name="Bruce D."/>
            <person name="Detter J.C."/>
            <person name="Han C."/>
            <person name="Schmutz J."/>
            <person name="Larimer F."/>
            <person name="Land M."/>
            <person name="Hauser L."/>
            <person name="Kyrpides N."/>
            <person name="Kim E."/>
            <person name="Johnston A.W.B."/>
            <person name="Todd J.D."/>
            <person name="Rogers R."/>
            <person name="Wexler M."/>
            <person name="Bond P.L."/>
            <person name="Li Y."/>
            <person name="Richardson P."/>
        </authorList>
    </citation>
    <scope>NUCLEOTIDE SEQUENCE [LARGE SCALE GENOMIC DNA]</scope>
    <source>
        <strain evidence="2">MWYL1</strain>
    </source>
</reference>
<dbReference type="Pfam" id="PF13439">
    <property type="entry name" value="Glyco_transf_4"/>
    <property type="match status" value="1"/>
</dbReference>
<dbReference type="AlphaFoldDB" id="A6VTI9"/>